<reference evidence="3" key="1">
    <citation type="submission" date="2022-11" db="UniProtKB">
        <authorList>
            <consortium name="WormBaseParasite"/>
        </authorList>
    </citation>
    <scope>IDENTIFICATION</scope>
</reference>
<feature type="compositionally biased region" description="Polar residues" evidence="1">
    <location>
        <begin position="19"/>
        <end position="35"/>
    </location>
</feature>
<evidence type="ECO:0000313" key="2">
    <source>
        <dbReference type="Proteomes" id="UP000887565"/>
    </source>
</evidence>
<name>A0A915IB34_ROMCU</name>
<dbReference type="AlphaFoldDB" id="A0A915IB34"/>
<proteinExistence type="predicted"/>
<feature type="region of interest" description="Disordered" evidence="1">
    <location>
        <begin position="62"/>
        <end position="84"/>
    </location>
</feature>
<evidence type="ECO:0000313" key="3">
    <source>
        <dbReference type="WBParaSite" id="nRc.2.0.1.t11385-RA"/>
    </source>
</evidence>
<sequence length="84" mass="10001">MKKSDKESSEEERKNDNSLLRTSLTGSQLINNSKDISLEKDPNLYRKLYKFDFFFVAKNEYKKQKQRKTPKTSKKRVISKNPKQ</sequence>
<keyword evidence="2" id="KW-1185">Reference proteome</keyword>
<feature type="region of interest" description="Disordered" evidence="1">
    <location>
        <begin position="1"/>
        <end position="37"/>
    </location>
</feature>
<organism evidence="2 3">
    <name type="scientific">Romanomermis culicivorax</name>
    <name type="common">Nematode worm</name>
    <dbReference type="NCBI Taxonomy" id="13658"/>
    <lineage>
        <taxon>Eukaryota</taxon>
        <taxon>Metazoa</taxon>
        <taxon>Ecdysozoa</taxon>
        <taxon>Nematoda</taxon>
        <taxon>Enoplea</taxon>
        <taxon>Dorylaimia</taxon>
        <taxon>Mermithida</taxon>
        <taxon>Mermithoidea</taxon>
        <taxon>Mermithidae</taxon>
        <taxon>Romanomermis</taxon>
    </lineage>
</organism>
<feature type="compositionally biased region" description="Basic residues" evidence="1">
    <location>
        <begin position="64"/>
        <end position="84"/>
    </location>
</feature>
<feature type="compositionally biased region" description="Basic and acidic residues" evidence="1">
    <location>
        <begin position="1"/>
        <end position="16"/>
    </location>
</feature>
<dbReference type="Proteomes" id="UP000887565">
    <property type="component" value="Unplaced"/>
</dbReference>
<protein>
    <submittedName>
        <fullName evidence="3">Uncharacterized protein</fullName>
    </submittedName>
</protein>
<evidence type="ECO:0000256" key="1">
    <source>
        <dbReference type="SAM" id="MobiDB-lite"/>
    </source>
</evidence>
<dbReference type="WBParaSite" id="nRc.2.0.1.t11385-RA">
    <property type="protein sequence ID" value="nRc.2.0.1.t11385-RA"/>
    <property type="gene ID" value="nRc.2.0.1.g11385"/>
</dbReference>
<accession>A0A915IB34</accession>